<gene>
    <name evidence="4" type="ORF">RN001_010284</name>
</gene>
<protein>
    <recommendedName>
        <fullName evidence="6">Farnesol dehydrogenase</fullName>
    </recommendedName>
</protein>
<dbReference type="InterPro" id="IPR002347">
    <property type="entry name" value="SDR_fam"/>
</dbReference>
<dbReference type="InterPro" id="IPR020904">
    <property type="entry name" value="Sc_DH/Rdtase_CS"/>
</dbReference>
<sequence>MERWSGKTAVVTGASSGCGAAIAEALVNNGMQVVAVARRQDRLLQLSNKLKGRSGKLHPFQCDITKESDILKVFEWVKNNYGAVHVLVNNAGIARPSGLINGNSKDWLDVLSTNVLGLSIATKLAVKDMINNQVDGQIIHINSVLGHYVAQVPNLNVYPASKFAVTALTETLRQELNAIKSKIRITSVSPGPVDSEFQIATYVTSNDEWQKFFNNLPKLQSEDVADAVVYVLSTPAHVLVHELTIRPVGEPV</sequence>
<dbReference type="PANTHER" id="PTHR43115">
    <property type="entry name" value="DEHYDROGENASE/REDUCTASE SDR FAMILY MEMBER 11"/>
    <property type="match status" value="1"/>
</dbReference>
<dbReference type="AlphaFoldDB" id="A0AAN7P7P3"/>
<comment type="caution">
    <text evidence="4">The sequence shown here is derived from an EMBL/GenBank/DDBJ whole genome shotgun (WGS) entry which is preliminary data.</text>
</comment>
<comment type="similarity">
    <text evidence="1 3">Belongs to the short-chain dehydrogenases/reductases (SDR) family.</text>
</comment>
<keyword evidence="2" id="KW-0560">Oxidoreductase</keyword>
<keyword evidence="5" id="KW-1185">Reference proteome</keyword>
<name>A0AAN7P7P3_9COLE</name>
<evidence type="ECO:0000313" key="4">
    <source>
        <dbReference type="EMBL" id="KAK4877778.1"/>
    </source>
</evidence>
<dbReference type="Gene3D" id="3.40.50.720">
    <property type="entry name" value="NAD(P)-binding Rossmann-like Domain"/>
    <property type="match status" value="1"/>
</dbReference>
<dbReference type="PRINTS" id="PR00080">
    <property type="entry name" value="SDRFAMILY"/>
</dbReference>
<proteinExistence type="inferred from homology"/>
<evidence type="ECO:0000256" key="3">
    <source>
        <dbReference type="RuleBase" id="RU000363"/>
    </source>
</evidence>
<dbReference type="PRINTS" id="PR00081">
    <property type="entry name" value="GDHRDH"/>
</dbReference>
<dbReference type="PROSITE" id="PS00061">
    <property type="entry name" value="ADH_SHORT"/>
    <property type="match status" value="1"/>
</dbReference>
<reference evidence="5" key="1">
    <citation type="submission" date="2023-01" db="EMBL/GenBank/DDBJ databases">
        <title>Key to firefly adult light organ development and bioluminescence: homeobox transcription factors regulate luciferase expression and transportation to peroxisome.</title>
        <authorList>
            <person name="Fu X."/>
        </authorList>
    </citation>
    <scope>NUCLEOTIDE SEQUENCE [LARGE SCALE GENOMIC DNA]</scope>
</reference>
<dbReference type="EMBL" id="JARPUR010000004">
    <property type="protein sequence ID" value="KAK4877778.1"/>
    <property type="molecule type" value="Genomic_DNA"/>
</dbReference>
<dbReference type="SUPFAM" id="SSF51735">
    <property type="entry name" value="NAD(P)-binding Rossmann-fold domains"/>
    <property type="match status" value="1"/>
</dbReference>
<organism evidence="4 5">
    <name type="scientific">Aquatica leii</name>
    <dbReference type="NCBI Taxonomy" id="1421715"/>
    <lineage>
        <taxon>Eukaryota</taxon>
        <taxon>Metazoa</taxon>
        <taxon>Ecdysozoa</taxon>
        <taxon>Arthropoda</taxon>
        <taxon>Hexapoda</taxon>
        <taxon>Insecta</taxon>
        <taxon>Pterygota</taxon>
        <taxon>Neoptera</taxon>
        <taxon>Endopterygota</taxon>
        <taxon>Coleoptera</taxon>
        <taxon>Polyphaga</taxon>
        <taxon>Elateriformia</taxon>
        <taxon>Elateroidea</taxon>
        <taxon>Lampyridae</taxon>
        <taxon>Luciolinae</taxon>
        <taxon>Aquatica</taxon>
    </lineage>
</organism>
<accession>A0AAN7P7P3</accession>
<evidence type="ECO:0008006" key="6">
    <source>
        <dbReference type="Google" id="ProtNLM"/>
    </source>
</evidence>
<dbReference type="Pfam" id="PF00106">
    <property type="entry name" value="adh_short"/>
    <property type="match status" value="1"/>
</dbReference>
<dbReference type="Proteomes" id="UP001353858">
    <property type="component" value="Unassembled WGS sequence"/>
</dbReference>
<dbReference type="PANTHER" id="PTHR43115:SF4">
    <property type="entry name" value="DEHYDROGENASE_REDUCTASE SDR FAMILY MEMBER 11"/>
    <property type="match status" value="1"/>
</dbReference>
<evidence type="ECO:0000256" key="1">
    <source>
        <dbReference type="ARBA" id="ARBA00006484"/>
    </source>
</evidence>
<evidence type="ECO:0000313" key="5">
    <source>
        <dbReference type="Proteomes" id="UP001353858"/>
    </source>
</evidence>
<dbReference type="InterPro" id="IPR036291">
    <property type="entry name" value="NAD(P)-bd_dom_sf"/>
</dbReference>
<evidence type="ECO:0000256" key="2">
    <source>
        <dbReference type="ARBA" id="ARBA00023002"/>
    </source>
</evidence>
<dbReference type="GO" id="GO:0016616">
    <property type="term" value="F:oxidoreductase activity, acting on the CH-OH group of donors, NAD or NADP as acceptor"/>
    <property type="evidence" value="ECO:0007669"/>
    <property type="project" value="UniProtKB-ARBA"/>
</dbReference>
<dbReference type="PROSITE" id="PS51257">
    <property type="entry name" value="PROKAR_LIPOPROTEIN"/>
    <property type="match status" value="1"/>
</dbReference>
<dbReference type="FunFam" id="3.40.50.720:FF:000047">
    <property type="entry name" value="NADP-dependent L-serine/L-allo-threonine dehydrogenase"/>
    <property type="match status" value="1"/>
</dbReference>